<evidence type="ECO:0000256" key="5">
    <source>
        <dbReference type="PROSITE-ProRule" id="PRU00169"/>
    </source>
</evidence>
<dbReference type="GO" id="GO:0000155">
    <property type="term" value="F:phosphorelay sensor kinase activity"/>
    <property type="evidence" value="ECO:0007669"/>
    <property type="project" value="InterPro"/>
</dbReference>
<feature type="domain" description="Histidine kinase" evidence="6">
    <location>
        <begin position="455"/>
        <end position="671"/>
    </location>
</feature>
<sequence length="818" mass="91227">MEREYILSVLYDLTLTIGGETQLDTLFRKVLQRLLYHTAFPAGLVLTDNKTEGGTTYGRIATVVGDHLLEQRSGQKVELPATLTDNSIELLNATALPADLNINEKYHYCLKLPIDDTSLILLLSPHKPTSKLPLTQIFKPVLANLSRSILLCHNSEQLTRTLESDRDQARPDLAVALELSERERTLLRSLNDTIPDLVWLKDPNGIYLACNRAFEGLYGTTEEKLIGKTDHDFVSSDLADFFRKKDKAALKAGVPSVNEEWLTFASNGYHGLFETIKTPLKTEEGKILGVLGVARDITGRKQTEEALRASEERFELAIRAANDGLWDWNLQTNTVYYSPRWKSMLGYEDHELENAFSTWEKLVNADDKTKTLALIEDCIAGKSDGFVTEFRMRHKEGHWVFILSRAVMVRDDKGQPARMAGTHADISERKAAERAIMEKEKAEATAQAKSQFLANMSHEIRTPLNGVLGLAKMGERENSLQQSHELFQRIGTSGQHLLNVVNDILDFSKIDAGKLVVENQPFMLMTSVDNAANLIRSQAEEKHLLFHVDVADNLPPWVKGDALRLEQILVNMLSNAVKFTEQGEVNLQVQAQENSLLFRVIDTGIGMSENQLAQLFKPFEQADSSTTRRFGGTGLGLAISINLAKIMGGDIQATSRMDEGSEFILTMPLVPADQVDESNAPVTPTTGSRLQGVRLLAAEDVDINRLILEDLLMEEGAQVIFAENGQQALKLLQEQGVSSFDLVLMDVQMPVMDGYEATRRIQEMAPGLPVIGLTAHALEKERERYFAAGMVDHVTKPIDPERLMATIQRHITRLSFAP</sequence>
<dbReference type="InterPro" id="IPR035965">
    <property type="entry name" value="PAS-like_dom_sf"/>
</dbReference>
<dbReference type="SUPFAM" id="SSF55785">
    <property type="entry name" value="PYP-like sensor domain (PAS domain)"/>
    <property type="match status" value="2"/>
</dbReference>
<dbReference type="CDD" id="cd17546">
    <property type="entry name" value="REC_hyHK_CKI1_RcsC-like"/>
    <property type="match status" value="1"/>
</dbReference>
<dbReference type="PANTHER" id="PTHR45339">
    <property type="entry name" value="HYBRID SIGNAL TRANSDUCTION HISTIDINE KINASE J"/>
    <property type="match status" value="1"/>
</dbReference>
<feature type="domain" description="PAS" evidence="8">
    <location>
        <begin position="310"/>
        <end position="382"/>
    </location>
</feature>
<dbReference type="Pfam" id="PF00512">
    <property type="entry name" value="HisKA"/>
    <property type="match status" value="1"/>
</dbReference>
<dbReference type="Pfam" id="PF00072">
    <property type="entry name" value="Response_reg"/>
    <property type="match status" value="1"/>
</dbReference>
<dbReference type="InterPro" id="IPR003661">
    <property type="entry name" value="HisK_dim/P_dom"/>
</dbReference>
<evidence type="ECO:0000256" key="4">
    <source>
        <dbReference type="ARBA" id="ARBA00023012"/>
    </source>
</evidence>
<reference evidence="10 11" key="1">
    <citation type="journal article" date="2018" name="ISME J.">
        <title>Endosymbiont genomes yield clues of tubeworm success.</title>
        <authorList>
            <person name="Li Y."/>
            <person name="Liles M.R."/>
            <person name="Halanych K.M."/>
        </authorList>
    </citation>
    <scope>NUCLEOTIDE SEQUENCE [LARGE SCALE GENOMIC DNA]</scope>
    <source>
        <strain evidence="10">A1462</strain>
    </source>
</reference>
<keyword evidence="11" id="KW-1185">Reference proteome</keyword>
<dbReference type="InterPro" id="IPR005467">
    <property type="entry name" value="His_kinase_dom"/>
</dbReference>
<dbReference type="Gene3D" id="1.10.287.130">
    <property type="match status" value="1"/>
</dbReference>
<dbReference type="InterPro" id="IPR013656">
    <property type="entry name" value="PAS_4"/>
</dbReference>
<feature type="modified residue" description="4-aspartylphosphate" evidence="5">
    <location>
        <position position="746"/>
    </location>
</feature>
<dbReference type="InterPro" id="IPR013655">
    <property type="entry name" value="PAS_fold_3"/>
</dbReference>
<keyword evidence="4" id="KW-0902">Two-component regulatory system</keyword>
<evidence type="ECO:0000256" key="2">
    <source>
        <dbReference type="ARBA" id="ARBA00012438"/>
    </source>
</evidence>
<gene>
    <name evidence="10" type="ORF">DIZ78_07660</name>
</gene>
<name>A0A370DRI5_9GAMM</name>
<accession>A0A370DRI5</accession>
<dbReference type="Pfam" id="PF08447">
    <property type="entry name" value="PAS_3"/>
    <property type="match status" value="1"/>
</dbReference>
<comment type="caution">
    <text evidence="10">The sequence shown here is derived from an EMBL/GenBank/DDBJ whole genome shotgun (WGS) entry which is preliminary data.</text>
</comment>
<dbReference type="SUPFAM" id="SSF55874">
    <property type="entry name" value="ATPase domain of HSP90 chaperone/DNA topoisomerase II/histidine kinase"/>
    <property type="match status" value="1"/>
</dbReference>
<dbReference type="CDD" id="cd00082">
    <property type="entry name" value="HisKA"/>
    <property type="match status" value="1"/>
</dbReference>
<dbReference type="PROSITE" id="PS50110">
    <property type="entry name" value="RESPONSE_REGULATORY"/>
    <property type="match status" value="1"/>
</dbReference>
<evidence type="ECO:0000256" key="3">
    <source>
        <dbReference type="ARBA" id="ARBA00022553"/>
    </source>
</evidence>
<evidence type="ECO:0000259" key="7">
    <source>
        <dbReference type="PROSITE" id="PS50110"/>
    </source>
</evidence>
<protein>
    <recommendedName>
        <fullName evidence="2">histidine kinase</fullName>
        <ecNumber evidence="2">2.7.13.3</ecNumber>
    </recommendedName>
</protein>
<evidence type="ECO:0000259" key="9">
    <source>
        <dbReference type="PROSITE" id="PS50113"/>
    </source>
</evidence>
<feature type="domain" description="PAC" evidence="9">
    <location>
        <begin position="257"/>
        <end position="309"/>
    </location>
</feature>
<dbReference type="InterPro" id="IPR011006">
    <property type="entry name" value="CheY-like_superfamily"/>
</dbReference>
<dbReference type="PROSITE" id="PS50112">
    <property type="entry name" value="PAS"/>
    <property type="match status" value="2"/>
</dbReference>
<dbReference type="PROSITE" id="PS50109">
    <property type="entry name" value="HIS_KIN"/>
    <property type="match status" value="1"/>
</dbReference>
<dbReference type="Proteomes" id="UP000254771">
    <property type="component" value="Unassembled WGS sequence"/>
</dbReference>
<dbReference type="Pfam" id="PF02518">
    <property type="entry name" value="HATPase_c"/>
    <property type="match status" value="1"/>
</dbReference>
<dbReference type="SMART" id="SM00448">
    <property type="entry name" value="REC"/>
    <property type="match status" value="1"/>
</dbReference>
<feature type="domain" description="PAS" evidence="8">
    <location>
        <begin position="183"/>
        <end position="253"/>
    </location>
</feature>
<dbReference type="SMART" id="SM00387">
    <property type="entry name" value="HATPase_c"/>
    <property type="match status" value="1"/>
</dbReference>
<dbReference type="Gene3D" id="3.30.565.10">
    <property type="entry name" value="Histidine kinase-like ATPase, C-terminal domain"/>
    <property type="match status" value="1"/>
</dbReference>
<dbReference type="EMBL" id="QFXE01000008">
    <property type="protein sequence ID" value="RDH86761.1"/>
    <property type="molecule type" value="Genomic_DNA"/>
</dbReference>
<keyword evidence="3 5" id="KW-0597">Phosphoprotein</keyword>
<dbReference type="Gene3D" id="3.30.450.20">
    <property type="entry name" value="PAS domain"/>
    <property type="match status" value="2"/>
</dbReference>
<comment type="catalytic activity">
    <reaction evidence="1">
        <text>ATP + protein L-histidine = ADP + protein N-phospho-L-histidine.</text>
        <dbReference type="EC" id="2.7.13.3"/>
    </reaction>
</comment>
<dbReference type="CDD" id="cd00130">
    <property type="entry name" value="PAS"/>
    <property type="match status" value="2"/>
</dbReference>
<feature type="domain" description="PAC" evidence="9">
    <location>
        <begin position="386"/>
        <end position="438"/>
    </location>
</feature>
<dbReference type="InterPro" id="IPR001610">
    <property type="entry name" value="PAC"/>
</dbReference>
<dbReference type="Pfam" id="PF08448">
    <property type="entry name" value="PAS_4"/>
    <property type="match status" value="1"/>
</dbReference>
<dbReference type="SUPFAM" id="SSF47384">
    <property type="entry name" value="Homodimeric domain of signal transducing histidine kinase"/>
    <property type="match status" value="1"/>
</dbReference>
<dbReference type="SUPFAM" id="SSF52172">
    <property type="entry name" value="CheY-like"/>
    <property type="match status" value="1"/>
</dbReference>
<dbReference type="NCBIfam" id="TIGR00229">
    <property type="entry name" value="sensory_box"/>
    <property type="match status" value="2"/>
</dbReference>
<feature type="domain" description="Response regulatory" evidence="7">
    <location>
        <begin position="694"/>
        <end position="811"/>
    </location>
</feature>
<dbReference type="SMART" id="SM00091">
    <property type="entry name" value="PAS"/>
    <property type="match status" value="2"/>
</dbReference>
<dbReference type="InterPro" id="IPR004358">
    <property type="entry name" value="Sig_transdc_His_kin-like_C"/>
</dbReference>
<dbReference type="InterPro" id="IPR000700">
    <property type="entry name" value="PAS-assoc_C"/>
</dbReference>
<dbReference type="InterPro" id="IPR000014">
    <property type="entry name" value="PAS"/>
</dbReference>
<proteinExistence type="predicted"/>
<dbReference type="InterPro" id="IPR036890">
    <property type="entry name" value="HATPase_C_sf"/>
</dbReference>
<dbReference type="EC" id="2.7.13.3" evidence="2"/>
<evidence type="ECO:0000313" key="10">
    <source>
        <dbReference type="EMBL" id="RDH86761.1"/>
    </source>
</evidence>
<dbReference type="SMART" id="SM00388">
    <property type="entry name" value="HisKA"/>
    <property type="match status" value="1"/>
</dbReference>
<dbReference type="InterPro" id="IPR036097">
    <property type="entry name" value="HisK_dim/P_sf"/>
</dbReference>
<evidence type="ECO:0000313" key="11">
    <source>
        <dbReference type="Proteomes" id="UP000254771"/>
    </source>
</evidence>
<dbReference type="CDD" id="cd16922">
    <property type="entry name" value="HATPase_EvgS-ArcB-TorS-like"/>
    <property type="match status" value="1"/>
</dbReference>
<organism evidence="10 11">
    <name type="scientific">endosymbiont of Escarpia spicata</name>
    <dbReference type="NCBI Taxonomy" id="2200908"/>
    <lineage>
        <taxon>Bacteria</taxon>
        <taxon>Pseudomonadati</taxon>
        <taxon>Pseudomonadota</taxon>
        <taxon>Gammaproteobacteria</taxon>
        <taxon>sulfur-oxidizing symbionts</taxon>
    </lineage>
</organism>
<dbReference type="PROSITE" id="PS50113">
    <property type="entry name" value="PAC"/>
    <property type="match status" value="2"/>
</dbReference>
<dbReference type="PANTHER" id="PTHR45339:SF1">
    <property type="entry name" value="HYBRID SIGNAL TRANSDUCTION HISTIDINE KINASE J"/>
    <property type="match status" value="1"/>
</dbReference>
<dbReference type="InterPro" id="IPR001789">
    <property type="entry name" value="Sig_transdc_resp-reg_receiver"/>
</dbReference>
<dbReference type="SMART" id="SM00086">
    <property type="entry name" value="PAC"/>
    <property type="match status" value="2"/>
</dbReference>
<evidence type="ECO:0000259" key="6">
    <source>
        <dbReference type="PROSITE" id="PS50109"/>
    </source>
</evidence>
<evidence type="ECO:0000256" key="1">
    <source>
        <dbReference type="ARBA" id="ARBA00000085"/>
    </source>
</evidence>
<dbReference type="PRINTS" id="PR00344">
    <property type="entry name" value="BCTRLSENSOR"/>
</dbReference>
<dbReference type="Gene3D" id="3.40.50.2300">
    <property type="match status" value="1"/>
</dbReference>
<dbReference type="AlphaFoldDB" id="A0A370DRI5"/>
<evidence type="ECO:0000259" key="8">
    <source>
        <dbReference type="PROSITE" id="PS50112"/>
    </source>
</evidence>
<dbReference type="FunFam" id="3.30.565.10:FF:000010">
    <property type="entry name" value="Sensor histidine kinase RcsC"/>
    <property type="match status" value="1"/>
</dbReference>
<dbReference type="InterPro" id="IPR003594">
    <property type="entry name" value="HATPase_dom"/>
</dbReference>